<reference evidence="1" key="1">
    <citation type="submission" date="2023-07" db="EMBL/GenBank/DDBJ databases">
        <authorList>
            <consortium name="AG Swart"/>
            <person name="Singh M."/>
            <person name="Singh A."/>
            <person name="Seah K."/>
            <person name="Emmerich C."/>
        </authorList>
    </citation>
    <scope>NUCLEOTIDE SEQUENCE</scope>
    <source>
        <strain evidence="1">DP1</strain>
    </source>
</reference>
<dbReference type="EMBL" id="CAMPGE010000077">
    <property type="protein sequence ID" value="CAI2358797.1"/>
    <property type="molecule type" value="Genomic_DNA"/>
</dbReference>
<name>A0AAD1TYG8_EUPCR</name>
<evidence type="ECO:0000313" key="1">
    <source>
        <dbReference type="EMBL" id="CAI2358797.1"/>
    </source>
</evidence>
<organism evidence="1 2">
    <name type="scientific">Euplotes crassus</name>
    <dbReference type="NCBI Taxonomy" id="5936"/>
    <lineage>
        <taxon>Eukaryota</taxon>
        <taxon>Sar</taxon>
        <taxon>Alveolata</taxon>
        <taxon>Ciliophora</taxon>
        <taxon>Intramacronucleata</taxon>
        <taxon>Spirotrichea</taxon>
        <taxon>Hypotrichia</taxon>
        <taxon>Euplotida</taxon>
        <taxon>Euplotidae</taxon>
        <taxon>Moneuplotes</taxon>
    </lineage>
</organism>
<dbReference type="AlphaFoldDB" id="A0AAD1TYG8"/>
<dbReference type="Proteomes" id="UP001295684">
    <property type="component" value="Unassembled WGS sequence"/>
</dbReference>
<sequence length="675" mass="77243">MKRVVKRVSGQRTWNRSDRRFVMGMGGGSGRMKMLFRPRFRHFWGDAQKSGCELQKFDRGKFICEMGESTGFDWDEYFRSLAELKFDQTVLNPQEFTDTAICALFSVIEHSSVALCEVGERNNVVSLLTSTHKDTLLYLLTQLDKTYRYSSDHHYKLFCTLGYLLPYIECKKSQEKALKMFNKCKKALSIPKGSEFIKESVNLKSISKFFLKDLYFQPLAGRDLIFPSKRVGDMLDCVGMFVEGNIDPIINEIFENFSELQKASPEVLIRVISRCSLAGETPTASQEHLGLLLAYLVPALCNQLYCYRGLSGSYLSACLRPSVKLQHLLTQAVGEEEAAMMLERLRREVIEHCKRLGLDQKDARIWKILIEEGESEIDECDKKMETLSMIETIEGMEQSCAEVLKEAILFLEDLEGLDGPEINDDVNLIMKFLWNMKRLGYDNEDLDHVIEKILNKFISQSKLDLMNRKYIYSGGFMDDMFGENFDIQSKASDIFSTIKSNPPTQSSLLSMIKSTKLDLSSAPSPSEYLSSTKEKLSSLSFLFSKTSEEDTTSPPILKFHIYASLLTHPLPTSLLLFCCKSLTKPFILQNPSLFCTFITHLHSRAPLGCPACPCRGRGEATDLCCGKLEEKLYRRMEEVQASPYEIVEPVVIEVWRNGVFTDEFRHFYRQKVYRD</sequence>
<proteinExistence type="predicted"/>
<evidence type="ECO:0000313" key="2">
    <source>
        <dbReference type="Proteomes" id="UP001295684"/>
    </source>
</evidence>
<comment type="caution">
    <text evidence="1">The sequence shown here is derived from an EMBL/GenBank/DDBJ whole genome shotgun (WGS) entry which is preliminary data.</text>
</comment>
<keyword evidence="2" id="KW-1185">Reference proteome</keyword>
<accession>A0AAD1TYG8</accession>
<gene>
    <name evidence="1" type="ORF">ECRASSUSDP1_LOCUS80</name>
</gene>
<protein>
    <submittedName>
        <fullName evidence="1">Uncharacterized protein</fullName>
    </submittedName>
</protein>